<accession>A0A6C0IDR9</accession>
<dbReference type="InterPro" id="IPR021775">
    <property type="entry name" value="DUF3339"/>
</dbReference>
<keyword evidence="1" id="KW-1133">Transmembrane helix</keyword>
<sequence length="80" mass="8715">MLLATILFILLSPGVLLTIPPIDNWTMDGILMSQQTNSLAIFVHGALYFAVLKLIATDTAGFGILLKWEKEITGSGNLRL</sequence>
<proteinExistence type="predicted"/>
<keyword evidence="1" id="KW-0812">Transmembrane</keyword>
<evidence type="ECO:0000313" key="2">
    <source>
        <dbReference type="EMBL" id="QHT91261.1"/>
    </source>
</evidence>
<organism evidence="2">
    <name type="scientific">viral metagenome</name>
    <dbReference type="NCBI Taxonomy" id="1070528"/>
    <lineage>
        <taxon>unclassified sequences</taxon>
        <taxon>metagenomes</taxon>
        <taxon>organismal metagenomes</taxon>
    </lineage>
</organism>
<dbReference type="Pfam" id="PF11820">
    <property type="entry name" value="DUF3339"/>
    <property type="match status" value="1"/>
</dbReference>
<dbReference type="AlphaFoldDB" id="A0A6C0IDR9"/>
<feature type="transmembrane region" description="Helical" evidence="1">
    <location>
        <begin position="41"/>
        <end position="66"/>
    </location>
</feature>
<evidence type="ECO:0000256" key="1">
    <source>
        <dbReference type="SAM" id="Phobius"/>
    </source>
</evidence>
<name>A0A6C0IDR9_9ZZZZ</name>
<reference evidence="2" key="1">
    <citation type="journal article" date="2020" name="Nature">
        <title>Giant virus diversity and host interactions through global metagenomics.</title>
        <authorList>
            <person name="Schulz F."/>
            <person name="Roux S."/>
            <person name="Paez-Espino D."/>
            <person name="Jungbluth S."/>
            <person name="Walsh D.A."/>
            <person name="Denef V.J."/>
            <person name="McMahon K.D."/>
            <person name="Konstantinidis K.T."/>
            <person name="Eloe-Fadrosh E.A."/>
            <person name="Kyrpides N.C."/>
            <person name="Woyke T."/>
        </authorList>
    </citation>
    <scope>NUCLEOTIDE SEQUENCE</scope>
    <source>
        <strain evidence="2">GVMAG-M-3300023184-77</strain>
    </source>
</reference>
<dbReference type="EMBL" id="MN740165">
    <property type="protein sequence ID" value="QHT91261.1"/>
    <property type="molecule type" value="Genomic_DNA"/>
</dbReference>
<protein>
    <submittedName>
        <fullName evidence="2">Uncharacterized protein</fullName>
    </submittedName>
</protein>
<keyword evidence="1" id="KW-0472">Membrane</keyword>